<evidence type="ECO:0000259" key="2">
    <source>
        <dbReference type="Pfam" id="PF13460"/>
    </source>
</evidence>
<dbReference type="GO" id="GO:0016646">
    <property type="term" value="F:oxidoreductase activity, acting on the CH-NH group of donors, NAD or NADP as acceptor"/>
    <property type="evidence" value="ECO:0007669"/>
    <property type="project" value="TreeGrafter"/>
</dbReference>
<dbReference type="Pfam" id="PF13460">
    <property type="entry name" value="NAD_binding_10"/>
    <property type="match status" value="1"/>
</dbReference>
<proteinExistence type="inferred from homology"/>
<comment type="caution">
    <text evidence="3">The sequence shown here is derived from an EMBL/GenBank/DDBJ whole genome shotgun (WGS) entry which is preliminary data.</text>
</comment>
<organism evidence="3 4">
    <name type="scientific">Mycena metata</name>
    <dbReference type="NCBI Taxonomy" id="1033252"/>
    <lineage>
        <taxon>Eukaryota</taxon>
        <taxon>Fungi</taxon>
        <taxon>Dikarya</taxon>
        <taxon>Basidiomycota</taxon>
        <taxon>Agaricomycotina</taxon>
        <taxon>Agaricomycetes</taxon>
        <taxon>Agaricomycetidae</taxon>
        <taxon>Agaricales</taxon>
        <taxon>Marasmiineae</taxon>
        <taxon>Mycenaceae</taxon>
        <taxon>Mycena</taxon>
    </lineage>
</organism>
<dbReference type="SUPFAM" id="SSF51735">
    <property type="entry name" value="NAD(P)-binding Rossmann-fold domains"/>
    <property type="match status" value="1"/>
</dbReference>
<evidence type="ECO:0000313" key="4">
    <source>
        <dbReference type="Proteomes" id="UP001215598"/>
    </source>
</evidence>
<dbReference type="InterPro" id="IPR036291">
    <property type="entry name" value="NAD(P)-bd_dom_sf"/>
</dbReference>
<dbReference type="AlphaFoldDB" id="A0AAD7HM45"/>
<sequence length="234" mass="25664">MRLLLFGGTGAMGVLLAREFLWVYKNSSTLVLYVRNAAKVPEDLAQDRSVVIIQGELDDMDSLSKAMHRVDAVITALGPTGRKGPFYPSGTPVAAAYIRIMVAMKGQSVRRLIALTTPSVRDPEDHFNLPLVFLRKAFAAVAPNAVKDILAIGRVVRAQRAELDWTLIRLAVQTSNDDEDPANCEVVAGYMGDGRTNAVSSRVGAAVFIIEELEKREWIWKCPILSTPTRNSNP</sequence>
<evidence type="ECO:0000313" key="3">
    <source>
        <dbReference type="EMBL" id="KAJ7723405.1"/>
    </source>
</evidence>
<keyword evidence="4" id="KW-1185">Reference proteome</keyword>
<reference evidence="3" key="1">
    <citation type="submission" date="2023-03" db="EMBL/GenBank/DDBJ databases">
        <title>Massive genome expansion in bonnet fungi (Mycena s.s.) driven by repeated elements and novel gene families across ecological guilds.</title>
        <authorList>
            <consortium name="Lawrence Berkeley National Laboratory"/>
            <person name="Harder C.B."/>
            <person name="Miyauchi S."/>
            <person name="Viragh M."/>
            <person name="Kuo A."/>
            <person name="Thoen E."/>
            <person name="Andreopoulos B."/>
            <person name="Lu D."/>
            <person name="Skrede I."/>
            <person name="Drula E."/>
            <person name="Henrissat B."/>
            <person name="Morin E."/>
            <person name="Kohler A."/>
            <person name="Barry K."/>
            <person name="LaButti K."/>
            <person name="Morin E."/>
            <person name="Salamov A."/>
            <person name="Lipzen A."/>
            <person name="Mereny Z."/>
            <person name="Hegedus B."/>
            <person name="Baldrian P."/>
            <person name="Stursova M."/>
            <person name="Weitz H."/>
            <person name="Taylor A."/>
            <person name="Grigoriev I.V."/>
            <person name="Nagy L.G."/>
            <person name="Martin F."/>
            <person name="Kauserud H."/>
        </authorList>
    </citation>
    <scope>NUCLEOTIDE SEQUENCE</scope>
    <source>
        <strain evidence="3">CBHHK182m</strain>
    </source>
</reference>
<gene>
    <name evidence="3" type="ORF">B0H16DRAFT_1334139</name>
</gene>
<evidence type="ECO:0000256" key="1">
    <source>
        <dbReference type="ARBA" id="ARBA00038376"/>
    </source>
</evidence>
<dbReference type="PANTHER" id="PTHR43355">
    <property type="entry name" value="FLAVIN REDUCTASE (NADPH)"/>
    <property type="match status" value="1"/>
</dbReference>
<accession>A0AAD7HM45</accession>
<feature type="domain" description="NAD(P)-binding" evidence="2">
    <location>
        <begin position="7"/>
        <end position="213"/>
    </location>
</feature>
<dbReference type="InterPro" id="IPR051606">
    <property type="entry name" value="Polyketide_Oxido-like"/>
</dbReference>
<protein>
    <submittedName>
        <fullName evidence="3">NAD-P-binding protein</fullName>
    </submittedName>
</protein>
<dbReference type="PANTHER" id="PTHR43355:SF2">
    <property type="entry name" value="FLAVIN REDUCTASE (NADPH)"/>
    <property type="match status" value="1"/>
</dbReference>
<dbReference type="Gene3D" id="3.40.50.720">
    <property type="entry name" value="NAD(P)-binding Rossmann-like Domain"/>
    <property type="match status" value="1"/>
</dbReference>
<dbReference type="InterPro" id="IPR016040">
    <property type="entry name" value="NAD(P)-bd_dom"/>
</dbReference>
<dbReference type="EMBL" id="JARKIB010000211">
    <property type="protein sequence ID" value="KAJ7723405.1"/>
    <property type="molecule type" value="Genomic_DNA"/>
</dbReference>
<comment type="similarity">
    <text evidence="1">Belongs to the avfA family.</text>
</comment>
<name>A0AAD7HM45_9AGAR</name>
<dbReference type="Proteomes" id="UP001215598">
    <property type="component" value="Unassembled WGS sequence"/>
</dbReference>